<dbReference type="Pfam" id="PF19457">
    <property type="entry name" value="DUF5994"/>
    <property type="match status" value="1"/>
</dbReference>
<gene>
    <name evidence="2" type="ORF">AVDCRST_MAG54-2214</name>
</gene>
<feature type="compositionally biased region" description="Low complexity" evidence="1">
    <location>
        <begin position="46"/>
        <end position="56"/>
    </location>
</feature>
<evidence type="ECO:0000256" key="1">
    <source>
        <dbReference type="SAM" id="MobiDB-lite"/>
    </source>
</evidence>
<feature type="region of interest" description="Disordered" evidence="1">
    <location>
        <begin position="1"/>
        <end position="69"/>
    </location>
</feature>
<dbReference type="AlphaFoldDB" id="A0A6J4IM05"/>
<dbReference type="EMBL" id="CADCTH010000288">
    <property type="protein sequence ID" value="CAA9255493.1"/>
    <property type="molecule type" value="Genomic_DNA"/>
</dbReference>
<feature type="compositionally biased region" description="Polar residues" evidence="1">
    <location>
        <begin position="1"/>
        <end position="23"/>
    </location>
</feature>
<sequence>MAPQLTSRGVPSATSGISCTTANAPSSSSAQSSPGHRTGDGSAGMSPASTSFPAATADRDQTAGGSHSVRLRLKPIAPVSGYVDGGWWPRSRDLSAELPAVFAELGDRVGPVARVSYHLDGWDAAPRRMPARAARLEGFRTTDPHTLTVVGRQGARLVLLVVPSSTPDATAEAALDAASIAGDAHSPADLLAGAGS</sequence>
<dbReference type="InterPro" id="IPR046036">
    <property type="entry name" value="DUF5994"/>
</dbReference>
<protein>
    <submittedName>
        <fullName evidence="2">Uncharacterized protein</fullName>
    </submittedName>
</protein>
<evidence type="ECO:0000313" key="2">
    <source>
        <dbReference type="EMBL" id="CAA9255493.1"/>
    </source>
</evidence>
<reference evidence="2" key="1">
    <citation type="submission" date="2020-02" db="EMBL/GenBank/DDBJ databases">
        <authorList>
            <person name="Meier V. D."/>
        </authorList>
    </citation>
    <scope>NUCLEOTIDE SEQUENCE</scope>
    <source>
        <strain evidence="2">AVDCRST_MAG54</strain>
    </source>
</reference>
<accession>A0A6J4IM05</accession>
<proteinExistence type="predicted"/>
<feature type="compositionally biased region" description="Low complexity" evidence="1">
    <location>
        <begin position="24"/>
        <end position="34"/>
    </location>
</feature>
<organism evidence="2">
    <name type="scientific">uncultured Actinomycetospora sp</name>
    <dbReference type="NCBI Taxonomy" id="1135996"/>
    <lineage>
        <taxon>Bacteria</taxon>
        <taxon>Bacillati</taxon>
        <taxon>Actinomycetota</taxon>
        <taxon>Actinomycetes</taxon>
        <taxon>Pseudonocardiales</taxon>
        <taxon>Pseudonocardiaceae</taxon>
        <taxon>Actinomycetospora</taxon>
        <taxon>environmental samples</taxon>
    </lineage>
</organism>
<name>A0A6J4IM05_9PSEU</name>